<dbReference type="SUPFAM" id="SSF56112">
    <property type="entry name" value="Protein kinase-like (PK-like)"/>
    <property type="match status" value="1"/>
</dbReference>
<dbReference type="SMART" id="SM00220">
    <property type="entry name" value="S_TKc"/>
    <property type="match status" value="1"/>
</dbReference>
<feature type="domain" description="Protein kinase" evidence="8">
    <location>
        <begin position="35"/>
        <end position="378"/>
    </location>
</feature>
<dbReference type="InterPro" id="IPR008271">
    <property type="entry name" value="Ser/Thr_kinase_AS"/>
</dbReference>
<dbReference type="PANTHER" id="PTHR43289:SF6">
    <property type="entry name" value="SERINE_THREONINE-PROTEIN KINASE NEKL-3"/>
    <property type="match status" value="1"/>
</dbReference>
<comment type="caution">
    <text evidence="9">The sequence shown here is derived from an EMBL/GenBank/DDBJ whole genome shotgun (WGS) entry which is preliminary data.</text>
</comment>
<dbReference type="EMBL" id="PFNG01000076">
    <property type="protein sequence ID" value="PIZ40904.1"/>
    <property type="molecule type" value="Genomic_DNA"/>
</dbReference>
<gene>
    <name evidence="9" type="ORF">COY37_03180</name>
</gene>
<keyword evidence="7" id="KW-0812">Transmembrane</keyword>
<dbReference type="InterPro" id="IPR011009">
    <property type="entry name" value="Kinase-like_dom_sf"/>
</dbReference>
<sequence length="588" mass="63576">MGGGDRMIIMSRLSGWFRSLSSIAKGEERLIHGRYRLLSVLSKTQRTTIYEAHDVINKRRVAIKCIGNSADADTLFRFKREYRVLRQLNHTGVYKAYDFGSDAKIGYFIVMEFVGGKNLAQLMQEKALSVAEAVNIIIKVLEVLVYAHGKGIIHRDIKTTNIMITKGNIVKLIDFGVALIKEDRVTQIGAIIGTRGFMSPEQQMAGQVVDERTDVFSAAKTLNEILGDRLQSPELSQLNNVIAKALALNPDDRYSSALAFAETLRTHLPAEEETQILALTETKVMLPETEVELAPGNILKRTIAGAGVLALCILAYKGMLIYIILTLLAGVVVLAAKEMRNPLAVGHVSVPVQKVARFIYGVSEEERKKAAAGLNELLAKSVKLVPLAIAQLSRTLASVTERYTGSLSKALAVILGLFVVPLLVAGVLGVLTLLAMGAGIVVLHGVNAILAFVSSTSLAATLLQELSRLSDMVARAPINMRLGEMASAIAQTAVALGLKGWQGWYVLLVAPALVALAYMANESAKRQVVAIGFGQPFLYVSLSAMSGSVNLPLQNLVLLAIFETVLTASLIGFALMVAESIHSGRRRY</sequence>
<dbReference type="Pfam" id="PF00069">
    <property type="entry name" value="Pkinase"/>
    <property type="match status" value="1"/>
</dbReference>
<keyword evidence="5" id="KW-0418">Kinase</keyword>
<feature type="transmembrane region" description="Helical" evidence="7">
    <location>
        <begin position="441"/>
        <end position="462"/>
    </location>
</feature>
<dbReference type="CDD" id="cd14014">
    <property type="entry name" value="STKc_PknB_like"/>
    <property type="match status" value="1"/>
</dbReference>
<dbReference type="AlphaFoldDB" id="A0A2M7T996"/>
<organism evidence="9 10">
    <name type="scientific">Candidatus Aquicultor secundus</name>
    <dbReference type="NCBI Taxonomy" id="1973895"/>
    <lineage>
        <taxon>Bacteria</taxon>
        <taxon>Bacillati</taxon>
        <taxon>Actinomycetota</taxon>
        <taxon>Candidatus Aquicultoria</taxon>
        <taxon>Candidatus Aquicultorales</taxon>
        <taxon>Candidatus Aquicultoraceae</taxon>
        <taxon>Candidatus Aquicultor</taxon>
    </lineage>
</organism>
<dbReference type="Gene3D" id="3.30.200.20">
    <property type="entry name" value="Phosphorylase Kinase, domain 1"/>
    <property type="match status" value="1"/>
</dbReference>
<protein>
    <recommendedName>
        <fullName evidence="1">non-specific serine/threonine protein kinase</fullName>
        <ecNumber evidence="1">2.7.11.1</ecNumber>
    </recommendedName>
</protein>
<dbReference type="EC" id="2.7.11.1" evidence="1"/>
<reference evidence="10" key="1">
    <citation type="submission" date="2017-09" db="EMBL/GenBank/DDBJ databases">
        <title>Depth-based differentiation of microbial function through sediment-hosted aquifers and enrichment of novel symbionts in the deep terrestrial subsurface.</title>
        <authorList>
            <person name="Probst A.J."/>
            <person name="Ladd B."/>
            <person name="Jarett J.K."/>
            <person name="Geller-Mcgrath D.E."/>
            <person name="Sieber C.M.K."/>
            <person name="Emerson J.B."/>
            <person name="Anantharaman K."/>
            <person name="Thomas B.C."/>
            <person name="Malmstrom R."/>
            <person name="Stieglmeier M."/>
            <person name="Klingl A."/>
            <person name="Woyke T."/>
            <person name="Ryan C.M."/>
            <person name="Banfield J.F."/>
        </authorList>
    </citation>
    <scope>NUCLEOTIDE SEQUENCE [LARGE SCALE GENOMIC DNA]</scope>
</reference>
<evidence type="ECO:0000256" key="6">
    <source>
        <dbReference type="ARBA" id="ARBA00022840"/>
    </source>
</evidence>
<evidence type="ECO:0000256" key="7">
    <source>
        <dbReference type="SAM" id="Phobius"/>
    </source>
</evidence>
<feature type="transmembrane region" description="Helical" evidence="7">
    <location>
        <begin position="528"/>
        <end position="545"/>
    </location>
</feature>
<keyword evidence="7" id="KW-1133">Transmembrane helix</keyword>
<evidence type="ECO:0000256" key="4">
    <source>
        <dbReference type="ARBA" id="ARBA00022741"/>
    </source>
</evidence>
<dbReference type="InterPro" id="IPR000719">
    <property type="entry name" value="Prot_kinase_dom"/>
</dbReference>
<dbReference type="Gene3D" id="1.10.510.10">
    <property type="entry name" value="Transferase(Phosphotransferase) domain 1"/>
    <property type="match status" value="1"/>
</dbReference>
<dbReference type="Proteomes" id="UP000230956">
    <property type="component" value="Unassembled WGS sequence"/>
</dbReference>
<dbReference type="PROSITE" id="PS00108">
    <property type="entry name" value="PROTEIN_KINASE_ST"/>
    <property type="match status" value="1"/>
</dbReference>
<keyword evidence="4" id="KW-0547">Nucleotide-binding</keyword>
<evidence type="ECO:0000256" key="3">
    <source>
        <dbReference type="ARBA" id="ARBA00022679"/>
    </source>
</evidence>
<feature type="transmembrane region" description="Helical" evidence="7">
    <location>
        <begin position="557"/>
        <end position="578"/>
    </location>
</feature>
<evidence type="ECO:0000313" key="10">
    <source>
        <dbReference type="Proteomes" id="UP000230956"/>
    </source>
</evidence>
<evidence type="ECO:0000256" key="2">
    <source>
        <dbReference type="ARBA" id="ARBA00022527"/>
    </source>
</evidence>
<keyword evidence="6" id="KW-0067">ATP-binding</keyword>
<name>A0A2M7T996_9ACTN</name>
<dbReference type="PANTHER" id="PTHR43289">
    <property type="entry name" value="MITOGEN-ACTIVATED PROTEIN KINASE KINASE KINASE 20-RELATED"/>
    <property type="match status" value="1"/>
</dbReference>
<evidence type="ECO:0000256" key="1">
    <source>
        <dbReference type="ARBA" id="ARBA00012513"/>
    </source>
</evidence>
<proteinExistence type="predicted"/>
<evidence type="ECO:0000313" key="9">
    <source>
        <dbReference type="EMBL" id="PIZ40904.1"/>
    </source>
</evidence>
<feature type="transmembrane region" description="Helical" evidence="7">
    <location>
        <begin position="410"/>
        <end position="435"/>
    </location>
</feature>
<keyword evidence="7" id="KW-0472">Membrane</keyword>
<dbReference type="PROSITE" id="PS50011">
    <property type="entry name" value="PROTEIN_KINASE_DOM"/>
    <property type="match status" value="1"/>
</dbReference>
<dbReference type="GO" id="GO:0004674">
    <property type="term" value="F:protein serine/threonine kinase activity"/>
    <property type="evidence" value="ECO:0007669"/>
    <property type="project" value="UniProtKB-KW"/>
</dbReference>
<evidence type="ECO:0000259" key="8">
    <source>
        <dbReference type="PROSITE" id="PS50011"/>
    </source>
</evidence>
<accession>A0A2M7T996</accession>
<feature type="transmembrane region" description="Helical" evidence="7">
    <location>
        <begin position="504"/>
        <end position="521"/>
    </location>
</feature>
<evidence type="ECO:0000256" key="5">
    <source>
        <dbReference type="ARBA" id="ARBA00022777"/>
    </source>
</evidence>
<dbReference type="GO" id="GO:0005524">
    <property type="term" value="F:ATP binding"/>
    <property type="evidence" value="ECO:0007669"/>
    <property type="project" value="UniProtKB-KW"/>
</dbReference>
<keyword evidence="2" id="KW-0723">Serine/threonine-protein kinase</keyword>
<keyword evidence="3" id="KW-0808">Transferase</keyword>